<dbReference type="AlphaFoldDB" id="A0A9P7YNJ5"/>
<accession>A0A9P7YNJ5</accession>
<proteinExistence type="predicted"/>
<dbReference type="Proteomes" id="UP000824998">
    <property type="component" value="Unassembled WGS sequence"/>
</dbReference>
<name>A0A9P7YNJ5_9HELO</name>
<reference evidence="1" key="1">
    <citation type="journal article" date="2021" name="IMA Fungus">
        <title>Genomic characterization of three marine fungi, including Emericellopsis atlantica sp. nov. with signatures of a generalist lifestyle and marine biomass degradation.</title>
        <authorList>
            <person name="Hagestad O.C."/>
            <person name="Hou L."/>
            <person name="Andersen J.H."/>
            <person name="Hansen E.H."/>
            <person name="Altermark B."/>
            <person name="Li C."/>
            <person name="Kuhnert E."/>
            <person name="Cox R.J."/>
            <person name="Crous P.W."/>
            <person name="Spatafora J.W."/>
            <person name="Lail K."/>
            <person name="Amirebrahimi M."/>
            <person name="Lipzen A."/>
            <person name="Pangilinan J."/>
            <person name="Andreopoulos W."/>
            <person name="Hayes R.D."/>
            <person name="Ng V."/>
            <person name="Grigoriev I.V."/>
            <person name="Jackson S.A."/>
            <person name="Sutton T.D.S."/>
            <person name="Dobson A.D.W."/>
            <person name="Rama T."/>
        </authorList>
    </citation>
    <scope>NUCLEOTIDE SEQUENCE</scope>
    <source>
        <strain evidence="1">TRa018bII</strain>
    </source>
</reference>
<organism evidence="1 2">
    <name type="scientific">Amylocarpus encephaloides</name>
    <dbReference type="NCBI Taxonomy" id="45428"/>
    <lineage>
        <taxon>Eukaryota</taxon>
        <taxon>Fungi</taxon>
        <taxon>Dikarya</taxon>
        <taxon>Ascomycota</taxon>
        <taxon>Pezizomycotina</taxon>
        <taxon>Leotiomycetes</taxon>
        <taxon>Helotiales</taxon>
        <taxon>Helotiales incertae sedis</taxon>
        <taxon>Amylocarpus</taxon>
    </lineage>
</organism>
<evidence type="ECO:0000313" key="2">
    <source>
        <dbReference type="Proteomes" id="UP000824998"/>
    </source>
</evidence>
<evidence type="ECO:0000313" key="1">
    <source>
        <dbReference type="EMBL" id="KAG9236845.1"/>
    </source>
</evidence>
<comment type="caution">
    <text evidence="1">The sequence shown here is derived from an EMBL/GenBank/DDBJ whole genome shotgun (WGS) entry which is preliminary data.</text>
</comment>
<gene>
    <name evidence="1" type="ORF">BJ875DRAFT_455339</name>
</gene>
<protein>
    <submittedName>
        <fullName evidence="1">Uncharacterized protein</fullName>
    </submittedName>
</protein>
<dbReference type="OrthoDB" id="3001700at2759"/>
<keyword evidence="2" id="KW-1185">Reference proteome</keyword>
<dbReference type="EMBL" id="MU251398">
    <property type="protein sequence ID" value="KAG9236845.1"/>
    <property type="molecule type" value="Genomic_DNA"/>
</dbReference>
<sequence>MSGAQNILELSKEEKSATSSYYDSVWRWVEDTYLSWFGENRASYGVKDTLKKTQITGNEDVDGIQNSFGETVGNTLGSGGLLGGFGDSADKNALRGNV</sequence>